<dbReference type="InterPro" id="IPR031052">
    <property type="entry name" value="FHY3/FAR1"/>
</dbReference>
<keyword evidence="1 2" id="KW-0863">Zinc-finger</keyword>
<dbReference type="AlphaFoldDB" id="A0AAV6J249"/>
<dbReference type="InterPro" id="IPR007527">
    <property type="entry name" value="Znf_SWIM"/>
</dbReference>
<organism evidence="5 6">
    <name type="scientific">Rhododendron griersonianum</name>
    <dbReference type="NCBI Taxonomy" id="479676"/>
    <lineage>
        <taxon>Eukaryota</taxon>
        <taxon>Viridiplantae</taxon>
        <taxon>Streptophyta</taxon>
        <taxon>Embryophyta</taxon>
        <taxon>Tracheophyta</taxon>
        <taxon>Spermatophyta</taxon>
        <taxon>Magnoliopsida</taxon>
        <taxon>eudicotyledons</taxon>
        <taxon>Gunneridae</taxon>
        <taxon>Pentapetalae</taxon>
        <taxon>asterids</taxon>
        <taxon>Ericales</taxon>
        <taxon>Ericaceae</taxon>
        <taxon>Ericoideae</taxon>
        <taxon>Rhodoreae</taxon>
        <taxon>Rhododendron</taxon>
    </lineage>
</organism>
<feature type="region of interest" description="Disordered" evidence="3">
    <location>
        <begin position="1"/>
        <end position="79"/>
    </location>
</feature>
<comment type="function">
    <text evidence="2">Putative transcription activator involved in regulating light control of development.</text>
</comment>
<dbReference type="GO" id="GO:0008270">
    <property type="term" value="F:zinc ion binding"/>
    <property type="evidence" value="ECO:0007669"/>
    <property type="project" value="UniProtKB-UniRule"/>
</dbReference>
<feature type="compositionally biased region" description="Pro residues" evidence="3">
    <location>
        <begin position="1"/>
        <end position="26"/>
    </location>
</feature>
<feature type="compositionally biased region" description="Basic and acidic residues" evidence="3">
    <location>
        <begin position="69"/>
        <end position="79"/>
    </location>
</feature>
<comment type="similarity">
    <text evidence="2">Belongs to the FHY3/FAR1 family.</text>
</comment>
<dbReference type="PANTHER" id="PTHR31669">
    <property type="entry name" value="PROTEIN FAR1-RELATED SEQUENCE 10-RELATED"/>
    <property type="match status" value="1"/>
</dbReference>
<evidence type="ECO:0000259" key="4">
    <source>
        <dbReference type="PROSITE" id="PS50966"/>
    </source>
</evidence>
<dbReference type="PROSITE" id="PS50966">
    <property type="entry name" value="ZF_SWIM"/>
    <property type="match status" value="1"/>
</dbReference>
<evidence type="ECO:0000313" key="6">
    <source>
        <dbReference type="Proteomes" id="UP000823749"/>
    </source>
</evidence>
<sequence length="438" mass="48415">MAPLSPTPTSFPPPASSTVDPFPPVSPISMASSPPSSPRTATDSSQPASPSPPSSPRTATDSSQPGSPKRMDDGGLEEREIDWSKDYSLGIGMEFDTETAAYDFYNDHGRVMGFSVRKSYFTRSKKDDVRCACRKFENFGILCGHAIKGLDRMGILEIPESYILGRWRLDAKDCASKGSNVSVEEKDSKLIKAARYRNLCPKMVKLGARACHLKVAYDFVNTTVNYMCDTVDKMFLEEGDSIEEGIKELDVIHSNLVQAKGLKRKTAPRKGGARLKPWHEKIGKRRRVASKPTHLSQDVPIPYIPEMINCGSNSQSTPSSSEMKLVNYGLNGSFFGIMDDFILGMQTPVGMNWWQFWATKVGRWETPEGTDRRWDAGGDESVAVLGDESGEMGDTGENRSTVTPVVVRKWLLATGEPLISTRSDLFDLIRARSIYSDI</sequence>
<proteinExistence type="inferred from homology"/>
<accession>A0AAV6J249</accession>
<keyword evidence="2" id="KW-0862">Zinc</keyword>
<comment type="caution">
    <text evidence="5">The sequence shown here is derived from an EMBL/GenBank/DDBJ whole genome shotgun (WGS) entry which is preliminary data.</text>
</comment>
<name>A0AAV6J249_9ERIC</name>
<evidence type="ECO:0000256" key="3">
    <source>
        <dbReference type="SAM" id="MobiDB-lite"/>
    </source>
</evidence>
<feature type="domain" description="SWIM-type" evidence="4">
    <location>
        <begin position="120"/>
        <end position="154"/>
    </location>
</feature>
<protein>
    <recommendedName>
        <fullName evidence="2">Protein FAR1-RELATED SEQUENCE</fullName>
    </recommendedName>
</protein>
<gene>
    <name evidence="5" type="ORF">RHGRI_022992</name>
</gene>
<dbReference type="GO" id="GO:0005634">
    <property type="term" value="C:nucleus"/>
    <property type="evidence" value="ECO:0007669"/>
    <property type="project" value="UniProtKB-SubCell"/>
</dbReference>
<keyword evidence="2" id="KW-0539">Nucleus</keyword>
<feature type="compositionally biased region" description="Low complexity" evidence="3">
    <location>
        <begin position="27"/>
        <end position="48"/>
    </location>
</feature>
<dbReference type="GO" id="GO:0006355">
    <property type="term" value="P:regulation of DNA-templated transcription"/>
    <property type="evidence" value="ECO:0007669"/>
    <property type="project" value="UniProtKB-UniRule"/>
</dbReference>
<reference evidence="5" key="1">
    <citation type="submission" date="2020-08" db="EMBL/GenBank/DDBJ databases">
        <title>Plant Genome Project.</title>
        <authorList>
            <person name="Zhang R.-G."/>
        </authorList>
    </citation>
    <scope>NUCLEOTIDE SEQUENCE</scope>
    <source>
        <strain evidence="5">WSP0</strain>
        <tissue evidence="5">Leaf</tissue>
    </source>
</reference>
<dbReference type="Proteomes" id="UP000823749">
    <property type="component" value="Chromosome 8"/>
</dbReference>
<evidence type="ECO:0000256" key="1">
    <source>
        <dbReference type="PROSITE-ProRule" id="PRU00325"/>
    </source>
</evidence>
<dbReference type="PANTHER" id="PTHR31669:SF251">
    <property type="entry name" value="PROTEIN FAR1-RELATED SEQUENCE"/>
    <property type="match status" value="1"/>
</dbReference>
<keyword evidence="6" id="KW-1185">Reference proteome</keyword>
<comment type="subcellular location">
    <subcellularLocation>
        <location evidence="2">Nucleus</location>
    </subcellularLocation>
</comment>
<evidence type="ECO:0000256" key="2">
    <source>
        <dbReference type="RuleBase" id="RU367018"/>
    </source>
</evidence>
<evidence type="ECO:0000313" key="5">
    <source>
        <dbReference type="EMBL" id="KAG5535061.1"/>
    </source>
</evidence>
<keyword evidence="2" id="KW-0479">Metal-binding</keyword>
<dbReference type="EMBL" id="JACTNZ010000008">
    <property type="protein sequence ID" value="KAG5535061.1"/>
    <property type="molecule type" value="Genomic_DNA"/>
</dbReference>